<keyword evidence="2" id="KW-1185">Reference proteome</keyword>
<dbReference type="NCBIfam" id="TIGR03843">
    <property type="entry name" value="SCO1664 family protein"/>
    <property type="match status" value="1"/>
</dbReference>
<dbReference type="InterPro" id="IPR022292">
    <property type="entry name" value="CHP03843"/>
</dbReference>
<comment type="caution">
    <text evidence="1">The sequence shown here is derived from an EMBL/GenBank/DDBJ whole genome shotgun (WGS) entry which is preliminary data.</text>
</comment>
<sequence>MPAGQRHRPLTGVRFDAHPSIDGRRMTEEQVVALLRTGEVRELGRIPGASNDTRLVLVSDDGGTTDAGGGDAPRNAPLRAVLKPTAGERPLADFPFGTLAAREAAAYALSASSGADVVPPTVLRTDLPYGPASLQVYVETVDDGDSASFFLPQDLPEDWAPVFSAQTEDGTPVLVAHATDPEVRMLALFDEIANNADRKGSHIFRGHYRFDAAASPRVFGIDNGLTFHTEPKVRTVLWGFADDVFTHAESTVLESAARVVDAALTGEADGELGSLLDPAELGALADRVAHLQHAGRFPLPPDDRYPIPWPPL</sequence>
<accession>A0ABN2TMI1</accession>
<proteinExistence type="predicted"/>
<protein>
    <submittedName>
        <fullName evidence="1">SCO1664 family protein</fullName>
    </submittedName>
</protein>
<evidence type="ECO:0000313" key="1">
    <source>
        <dbReference type="EMBL" id="GAA2014529.1"/>
    </source>
</evidence>
<reference evidence="1 2" key="1">
    <citation type="journal article" date="2019" name="Int. J. Syst. Evol. Microbiol.">
        <title>The Global Catalogue of Microorganisms (GCM) 10K type strain sequencing project: providing services to taxonomists for standard genome sequencing and annotation.</title>
        <authorList>
            <consortium name="The Broad Institute Genomics Platform"/>
            <consortium name="The Broad Institute Genome Sequencing Center for Infectious Disease"/>
            <person name="Wu L."/>
            <person name="Ma J."/>
        </authorList>
    </citation>
    <scope>NUCLEOTIDE SEQUENCE [LARGE SCALE GENOMIC DNA]</scope>
    <source>
        <strain evidence="1 2">JCM 14546</strain>
    </source>
</reference>
<gene>
    <name evidence="1" type="ORF">GCM10009755_27830</name>
</gene>
<organism evidence="1 2">
    <name type="scientific">Brevibacterium samyangense</name>
    <dbReference type="NCBI Taxonomy" id="366888"/>
    <lineage>
        <taxon>Bacteria</taxon>
        <taxon>Bacillati</taxon>
        <taxon>Actinomycetota</taxon>
        <taxon>Actinomycetes</taxon>
        <taxon>Micrococcales</taxon>
        <taxon>Brevibacteriaceae</taxon>
        <taxon>Brevibacterium</taxon>
    </lineage>
</organism>
<evidence type="ECO:0000313" key="2">
    <source>
        <dbReference type="Proteomes" id="UP001500755"/>
    </source>
</evidence>
<dbReference type="Proteomes" id="UP001500755">
    <property type="component" value="Unassembled WGS sequence"/>
</dbReference>
<dbReference type="EMBL" id="BAAANO010000035">
    <property type="protein sequence ID" value="GAA2014529.1"/>
    <property type="molecule type" value="Genomic_DNA"/>
</dbReference>
<name>A0ABN2TMI1_9MICO</name>